<evidence type="ECO:0000313" key="12">
    <source>
        <dbReference type="EMBL" id="CAG5117446.1"/>
    </source>
</evidence>
<dbReference type="PROSITE" id="PS50267">
    <property type="entry name" value="NA_NEUROTRAN_SYMP_3"/>
    <property type="match status" value="1"/>
</dbReference>
<dbReference type="PROSITE" id="PS00610">
    <property type="entry name" value="NA_NEUROTRAN_SYMP_1"/>
    <property type="match status" value="1"/>
</dbReference>
<feature type="transmembrane region" description="Helical" evidence="11">
    <location>
        <begin position="91"/>
        <end position="118"/>
    </location>
</feature>
<evidence type="ECO:0000256" key="2">
    <source>
        <dbReference type="ARBA" id="ARBA00006459"/>
    </source>
</evidence>
<keyword evidence="3 10" id="KW-0813">Transport</keyword>
<gene>
    <name evidence="12" type="ORF">CUNI_LOCUS3004</name>
</gene>
<dbReference type="Pfam" id="PF00209">
    <property type="entry name" value="SNF"/>
    <property type="match status" value="2"/>
</dbReference>
<comment type="caution">
    <text evidence="12">The sequence shown here is derived from an EMBL/GenBank/DDBJ whole genome shotgun (WGS) entry which is preliminary data.</text>
</comment>
<keyword evidence="10" id="KW-0769">Symport</keyword>
<dbReference type="GO" id="GO:0046872">
    <property type="term" value="F:metal ion binding"/>
    <property type="evidence" value="ECO:0007669"/>
    <property type="project" value="UniProtKB-KW"/>
</dbReference>
<accession>A0A8S3YT20</accession>
<evidence type="ECO:0000256" key="6">
    <source>
        <dbReference type="ARBA" id="ARBA00023136"/>
    </source>
</evidence>
<dbReference type="SUPFAM" id="SSF161070">
    <property type="entry name" value="SNF-like"/>
    <property type="match status" value="1"/>
</dbReference>
<dbReference type="PANTHER" id="PTHR11616:SF321">
    <property type="entry name" value="SODIUM-DEPENDENT NUTRIENT AMINO ACID TRANSPORTER 1-RELATED"/>
    <property type="match status" value="1"/>
</dbReference>
<evidence type="ECO:0000256" key="4">
    <source>
        <dbReference type="ARBA" id="ARBA00022692"/>
    </source>
</evidence>
<evidence type="ECO:0000256" key="10">
    <source>
        <dbReference type="RuleBase" id="RU003732"/>
    </source>
</evidence>
<sequence>MTNYHSAEERGTWAGKLDFILSAIGFAVGLGNVWRFPYLAYRHGGASFLIPYLIMLFISGLPLFFIELAIGQFTSQGPMTCWKMAPIFTGIGYAMVLISFIVCIYYNMIIAYAIYYMFVSFVNLDDQLPWEDCGHWWNTGECRRSAFPRLNDPKYNLTQKMTLLWGDLYRKSCVADKLNRSTYPDYNHGTSAMFNSFQNGFSLLYNTTITSVEDLTHSQVQGYGEFKSCQFSYTTPSQEYFERYVLRQHLSEDIGHLGDISLKLVLTLLLAWFLIFCCIMKGIKTSGK</sequence>
<feature type="binding site" evidence="8">
    <location>
        <position position="28"/>
    </location>
    <ligand>
        <name>Na(+)</name>
        <dbReference type="ChEBI" id="CHEBI:29101"/>
        <label>1</label>
    </ligand>
</feature>
<reference evidence="12" key="1">
    <citation type="submission" date="2021-04" db="EMBL/GenBank/DDBJ databases">
        <authorList>
            <consortium name="Molecular Ecology Group"/>
        </authorList>
    </citation>
    <scope>NUCLEOTIDE SEQUENCE</scope>
</reference>
<keyword evidence="8" id="KW-0915">Sodium</keyword>
<feature type="transmembrane region" description="Helical" evidence="11">
    <location>
        <begin position="49"/>
        <end position="70"/>
    </location>
</feature>
<keyword evidence="13" id="KW-1185">Reference proteome</keyword>
<keyword evidence="6 11" id="KW-0472">Membrane</keyword>
<dbReference type="GO" id="GO:0089718">
    <property type="term" value="P:amino acid import across plasma membrane"/>
    <property type="evidence" value="ECO:0007669"/>
    <property type="project" value="TreeGrafter"/>
</dbReference>
<feature type="binding site" evidence="8">
    <location>
        <position position="27"/>
    </location>
    <ligand>
        <name>Na(+)</name>
        <dbReference type="ChEBI" id="CHEBI:29101"/>
        <label>1</label>
    </ligand>
</feature>
<name>A0A8S3YT20_9EUPU</name>
<feature type="binding site" evidence="8">
    <location>
        <position position="32"/>
    </location>
    <ligand>
        <name>Na(+)</name>
        <dbReference type="ChEBI" id="CHEBI:29101"/>
        <label>1</label>
    </ligand>
</feature>
<dbReference type="PANTHER" id="PTHR11616">
    <property type="entry name" value="SODIUM/CHLORIDE DEPENDENT TRANSPORTER"/>
    <property type="match status" value="1"/>
</dbReference>
<dbReference type="EMBL" id="CAJHNH020000407">
    <property type="protein sequence ID" value="CAG5117446.1"/>
    <property type="molecule type" value="Genomic_DNA"/>
</dbReference>
<dbReference type="OrthoDB" id="6581954at2759"/>
<evidence type="ECO:0000256" key="3">
    <source>
        <dbReference type="ARBA" id="ARBA00022448"/>
    </source>
</evidence>
<evidence type="ECO:0000256" key="8">
    <source>
        <dbReference type="PIRSR" id="PIRSR600175-1"/>
    </source>
</evidence>
<proteinExistence type="inferred from homology"/>
<keyword evidence="7" id="KW-0325">Glycoprotein</keyword>
<keyword evidence="5 11" id="KW-1133">Transmembrane helix</keyword>
<protein>
    <recommendedName>
        <fullName evidence="10">Transporter</fullName>
    </recommendedName>
</protein>
<evidence type="ECO:0000313" key="13">
    <source>
        <dbReference type="Proteomes" id="UP000678393"/>
    </source>
</evidence>
<feature type="binding site" evidence="8">
    <location>
        <position position="25"/>
    </location>
    <ligand>
        <name>Na(+)</name>
        <dbReference type="ChEBI" id="CHEBI:29101"/>
        <label>1</label>
    </ligand>
</feature>
<feature type="disulfide bond" evidence="9">
    <location>
        <begin position="133"/>
        <end position="142"/>
    </location>
</feature>
<dbReference type="InterPro" id="IPR000175">
    <property type="entry name" value="Na/ntran_symport"/>
</dbReference>
<comment type="subcellular location">
    <subcellularLocation>
        <location evidence="1">Membrane</location>
        <topology evidence="1">Multi-pass membrane protein</topology>
    </subcellularLocation>
</comment>
<evidence type="ECO:0000256" key="11">
    <source>
        <dbReference type="SAM" id="Phobius"/>
    </source>
</evidence>
<dbReference type="AlphaFoldDB" id="A0A8S3YT20"/>
<dbReference type="GO" id="GO:0005283">
    <property type="term" value="F:amino acid:sodium symporter activity"/>
    <property type="evidence" value="ECO:0007669"/>
    <property type="project" value="TreeGrafter"/>
</dbReference>
<dbReference type="PRINTS" id="PR00176">
    <property type="entry name" value="NANEUSMPORT"/>
</dbReference>
<dbReference type="Proteomes" id="UP000678393">
    <property type="component" value="Unassembled WGS sequence"/>
</dbReference>
<evidence type="ECO:0000256" key="9">
    <source>
        <dbReference type="PIRSR" id="PIRSR600175-2"/>
    </source>
</evidence>
<keyword evidence="4 10" id="KW-0812">Transmembrane</keyword>
<keyword evidence="8" id="KW-0479">Metal-binding</keyword>
<feature type="transmembrane region" description="Helical" evidence="11">
    <location>
        <begin position="19"/>
        <end position="37"/>
    </location>
</feature>
<feature type="non-terminal residue" evidence="12">
    <location>
        <position position="288"/>
    </location>
</feature>
<dbReference type="GO" id="GO:0005886">
    <property type="term" value="C:plasma membrane"/>
    <property type="evidence" value="ECO:0007669"/>
    <property type="project" value="TreeGrafter"/>
</dbReference>
<dbReference type="InterPro" id="IPR037272">
    <property type="entry name" value="SNS_sf"/>
</dbReference>
<evidence type="ECO:0000256" key="1">
    <source>
        <dbReference type="ARBA" id="ARBA00004141"/>
    </source>
</evidence>
<feature type="transmembrane region" description="Helical" evidence="11">
    <location>
        <begin position="260"/>
        <end position="280"/>
    </location>
</feature>
<organism evidence="12 13">
    <name type="scientific">Candidula unifasciata</name>
    <dbReference type="NCBI Taxonomy" id="100452"/>
    <lineage>
        <taxon>Eukaryota</taxon>
        <taxon>Metazoa</taxon>
        <taxon>Spiralia</taxon>
        <taxon>Lophotrochozoa</taxon>
        <taxon>Mollusca</taxon>
        <taxon>Gastropoda</taxon>
        <taxon>Heterobranchia</taxon>
        <taxon>Euthyneura</taxon>
        <taxon>Panpulmonata</taxon>
        <taxon>Eupulmonata</taxon>
        <taxon>Stylommatophora</taxon>
        <taxon>Helicina</taxon>
        <taxon>Helicoidea</taxon>
        <taxon>Geomitridae</taxon>
        <taxon>Candidula</taxon>
    </lineage>
</organism>
<comment type="similarity">
    <text evidence="2 10">Belongs to the sodium:neurotransmitter symporter (SNF) (TC 2.A.22) family.</text>
</comment>
<keyword evidence="9" id="KW-1015">Disulfide bond</keyword>
<evidence type="ECO:0000256" key="7">
    <source>
        <dbReference type="ARBA" id="ARBA00023180"/>
    </source>
</evidence>
<evidence type="ECO:0000256" key="5">
    <source>
        <dbReference type="ARBA" id="ARBA00022989"/>
    </source>
</evidence>